<keyword evidence="1" id="KW-0732">Signal</keyword>
<accession>A0A2M4CFU0</accession>
<evidence type="ECO:0000313" key="2">
    <source>
        <dbReference type="EMBL" id="MBW63788.1"/>
    </source>
</evidence>
<dbReference type="AlphaFoldDB" id="A0A2M4CFU0"/>
<protein>
    <submittedName>
        <fullName evidence="2">Putative secreted protein</fullName>
    </submittedName>
</protein>
<dbReference type="EMBL" id="GGFJ01014647">
    <property type="protein sequence ID" value="MBW63788.1"/>
    <property type="molecule type" value="Transcribed_RNA"/>
</dbReference>
<organism evidence="2">
    <name type="scientific">Anopheles marajoara</name>
    <dbReference type="NCBI Taxonomy" id="58244"/>
    <lineage>
        <taxon>Eukaryota</taxon>
        <taxon>Metazoa</taxon>
        <taxon>Ecdysozoa</taxon>
        <taxon>Arthropoda</taxon>
        <taxon>Hexapoda</taxon>
        <taxon>Insecta</taxon>
        <taxon>Pterygota</taxon>
        <taxon>Neoptera</taxon>
        <taxon>Endopterygota</taxon>
        <taxon>Diptera</taxon>
        <taxon>Nematocera</taxon>
        <taxon>Culicoidea</taxon>
        <taxon>Culicidae</taxon>
        <taxon>Anophelinae</taxon>
        <taxon>Anopheles</taxon>
    </lineage>
</organism>
<reference evidence="2" key="1">
    <citation type="submission" date="2018-01" db="EMBL/GenBank/DDBJ databases">
        <title>An insight into the sialome of Amazonian anophelines.</title>
        <authorList>
            <person name="Ribeiro J.M."/>
            <person name="Scarpassa V."/>
            <person name="Calvo E."/>
        </authorList>
    </citation>
    <scope>NUCLEOTIDE SEQUENCE</scope>
    <source>
        <tissue evidence="2">Salivary glands</tissue>
    </source>
</reference>
<name>A0A2M4CFU0_9DIPT</name>
<evidence type="ECO:0000256" key="1">
    <source>
        <dbReference type="SAM" id="SignalP"/>
    </source>
</evidence>
<feature type="signal peptide" evidence="1">
    <location>
        <begin position="1"/>
        <end position="20"/>
    </location>
</feature>
<sequence>MIRLLLLLLLHQLLFLQCFGIIDQMVYQAEYLEFTAGRRSLTVRADHVDEGEPCVPARLLVRIVVHDVH</sequence>
<feature type="chain" id="PRO_5014888960" evidence="1">
    <location>
        <begin position="21"/>
        <end position="69"/>
    </location>
</feature>
<proteinExistence type="predicted"/>